<accession>A0A1Y2SMJ6</accession>
<organism evidence="7 8">
    <name type="scientific">Xenorhabdus beddingii</name>
    <dbReference type="NCBI Taxonomy" id="40578"/>
    <lineage>
        <taxon>Bacteria</taxon>
        <taxon>Pseudomonadati</taxon>
        <taxon>Pseudomonadota</taxon>
        <taxon>Gammaproteobacteria</taxon>
        <taxon>Enterobacterales</taxon>
        <taxon>Morganellaceae</taxon>
        <taxon>Xenorhabdus</taxon>
    </lineage>
</organism>
<keyword evidence="1 6" id="KW-0540">Nuclease</keyword>
<dbReference type="PIRSF" id="PIRSF018267">
    <property type="entry name" value="VSR_endonuc"/>
    <property type="match status" value="1"/>
</dbReference>
<dbReference type="EC" id="3.1.-.-" evidence="6"/>
<evidence type="ECO:0000313" key="7">
    <source>
        <dbReference type="EMBL" id="OTA19797.1"/>
    </source>
</evidence>
<evidence type="ECO:0000256" key="4">
    <source>
        <dbReference type="ARBA" id="ARBA00022801"/>
    </source>
</evidence>
<evidence type="ECO:0000256" key="2">
    <source>
        <dbReference type="ARBA" id="ARBA00022759"/>
    </source>
</evidence>
<dbReference type="AlphaFoldDB" id="A0A1Y2SMJ6"/>
<comment type="caution">
    <text evidence="7">The sequence shown here is derived from an EMBL/GenBank/DDBJ whole genome shotgun (WGS) entry which is preliminary data.</text>
</comment>
<keyword evidence="2 6" id="KW-0255">Endonuclease</keyword>
<sequence>MRRANDPELRSKIMRSIKSSGTSIEKEIEKLIDNLGINYRKQEKILFGKPDFIIDEYQAILFVNGCFWHGHECHIFKVPKTRTEFWLKKINKNIYRDYIFINSLLNEGWRVLIIWECSLRGRYKLPRLELSRRIEEWLCEGNTCAEINFKGIYEISF</sequence>
<dbReference type="GO" id="GO:0016787">
    <property type="term" value="F:hydrolase activity"/>
    <property type="evidence" value="ECO:0007669"/>
    <property type="project" value="UniProtKB-KW"/>
</dbReference>
<dbReference type="STRING" id="40578.Xbed_02108"/>
<reference evidence="7 8" key="1">
    <citation type="submission" date="2017-01" db="EMBL/GenBank/DDBJ databases">
        <title>Deconstructing symbiosis and pathogenesis requirements using a combined genomic-metabolomic approach.</title>
        <authorList>
            <person name="Tobias N.J."/>
            <person name="Wolff H."/>
            <person name="Djahanschiri B."/>
            <person name="Ebersberger I."/>
            <person name="Bode H.B."/>
        </authorList>
    </citation>
    <scope>NUCLEOTIDE SEQUENCE [LARGE SCALE GENOMIC DNA]</scope>
    <source>
        <strain evidence="7 8">DSM 4764</strain>
    </source>
</reference>
<evidence type="ECO:0000256" key="3">
    <source>
        <dbReference type="ARBA" id="ARBA00022763"/>
    </source>
</evidence>
<dbReference type="SUPFAM" id="SSF52980">
    <property type="entry name" value="Restriction endonuclease-like"/>
    <property type="match status" value="1"/>
</dbReference>
<keyword evidence="5 6" id="KW-0234">DNA repair</keyword>
<dbReference type="EMBL" id="MUBK01000015">
    <property type="protein sequence ID" value="OTA19797.1"/>
    <property type="molecule type" value="Genomic_DNA"/>
</dbReference>
<evidence type="ECO:0000256" key="1">
    <source>
        <dbReference type="ARBA" id="ARBA00022722"/>
    </source>
</evidence>
<dbReference type="InterPro" id="IPR004603">
    <property type="entry name" value="DNA_mismatch_endonuc_vsr"/>
</dbReference>
<keyword evidence="4 6" id="KW-0378">Hydrolase</keyword>
<evidence type="ECO:0000256" key="6">
    <source>
        <dbReference type="PIRNR" id="PIRNR018267"/>
    </source>
</evidence>
<dbReference type="GO" id="GO:0006298">
    <property type="term" value="P:mismatch repair"/>
    <property type="evidence" value="ECO:0007669"/>
    <property type="project" value="UniProtKB-UniRule"/>
</dbReference>
<comment type="function">
    <text evidence="6">May nick specific sequences that contain T:G mispairs resulting from m5C-deamination.</text>
</comment>
<dbReference type="NCBIfam" id="TIGR00632">
    <property type="entry name" value="vsr"/>
    <property type="match status" value="1"/>
</dbReference>
<proteinExistence type="inferred from homology"/>
<comment type="similarity">
    <text evidence="6">Belongs to the vsr family.</text>
</comment>
<dbReference type="GO" id="GO:0004519">
    <property type="term" value="F:endonuclease activity"/>
    <property type="evidence" value="ECO:0007669"/>
    <property type="project" value="UniProtKB-KW"/>
</dbReference>
<dbReference type="InterPro" id="IPR011335">
    <property type="entry name" value="Restrct_endonuc-II-like"/>
</dbReference>
<dbReference type="CDD" id="cd00221">
    <property type="entry name" value="Vsr"/>
    <property type="match status" value="1"/>
</dbReference>
<evidence type="ECO:0000313" key="8">
    <source>
        <dbReference type="Proteomes" id="UP000194204"/>
    </source>
</evidence>
<dbReference type="Pfam" id="PF03852">
    <property type="entry name" value="Vsr"/>
    <property type="match status" value="1"/>
</dbReference>
<name>A0A1Y2SMJ6_9GAMM</name>
<gene>
    <name evidence="7" type="ORF">Xbed_02108</name>
</gene>
<dbReference type="Proteomes" id="UP000194204">
    <property type="component" value="Unassembled WGS sequence"/>
</dbReference>
<dbReference type="Gene3D" id="3.40.960.10">
    <property type="entry name" value="VSR Endonuclease"/>
    <property type="match status" value="1"/>
</dbReference>
<evidence type="ECO:0000256" key="5">
    <source>
        <dbReference type="ARBA" id="ARBA00023204"/>
    </source>
</evidence>
<keyword evidence="3 6" id="KW-0227">DNA damage</keyword>
<dbReference type="OrthoDB" id="9801520at2"/>
<keyword evidence="8" id="KW-1185">Reference proteome</keyword>
<dbReference type="RefSeq" id="WP_086112863.1">
    <property type="nucleotide sequence ID" value="NZ_CAWNHF010000057.1"/>
</dbReference>
<protein>
    <recommendedName>
        <fullName evidence="6">Very short patch repair endonuclease</fullName>
        <ecNumber evidence="6">3.1.-.-</ecNumber>
    </recommendedName>
</protein>